<comment type="caution">
    <text evidence="4">The sequence shown here is derived from an EMBL/GenBank/DDBJ whole genome shotgun (WGS) entry which is preliminary data.</text>
</comment>
<evidence type="ECO:0000313" key="4">
    <source>
        <dbReference type="EMBL" id="MBB5203179.1"/>
    </source>
</evidence>
<dbReference type="AlphaFoldDB" id="A0A840S3S9"/>
<dbReference type="EMBL" id="JACHHO010000001">
    <property type="protein sequence ID" value="MBB5203179.1"/>
    <property type="molecule type" value="Genomic_DNA"/>
</dbReference>
<dbReference type="SUPFAM" id="SSF81324">
    <property type="entry name" value="Voltage-gated potassium channels"/>
    <property type="match status" value="1"/>
</dbReference>
<keyword evidence="5" id="KW-1185">Reference proteome</keyword>
<evidence type="ECO:0000256" key="1">
    <source>
        <dbReference type="SAM" id="Coils"/>
    </source>
</evidence>
<dbReference type="GO" id="GO:0016286">
    <property type="term" value="F:small conductance calcium-activated potassium channel activity"/>
    <property type="evidence" value="ECO:0007669"/>
    <property type="project" value="InterPro"/>
</dbReference>
<keyword evidence="1" id="KW-0175">Coiled coil</keyword>
<keyword evidence="4" id="KW-0407">Ion channel</keyword>
<evidence type="ECO:0000313" key="5">
    <source>
        <dbReference type="Proteomes" id="UP000554837"/>
    </source>
</evidence>
<keyword evidence="4" id="KW-0406">Ion transport</keyword>
<dbReference type="PANTHER" id="PTHR10153">
    <property type="entry name" value="SMALL CONDUCTANCE CALCIUM-ACTIVATED POTASSIUM CHANNEL"/>
    <property type="match status" value="1"/>
</dbReference>
<dbReference type="Pfam" id="PF07885">
    <property type="entry name" value="Ion_trans_2"/>
    <property type="match status" value="1"/>
</dbReference>
<reference evidence="4 5" key="1">
    <citation type="submission" date="2020-08" db="EMBL/GenBank/DDBJ databases">
        <title>Genomic Encyclopedia of Type Strains, Phase IV (KMG-IV): sequencing the most valuable type-strain genomes for metagenomic binning, comparative biology and taxonomic classification.</title>
        <authorList>
            <person name="Goeker M."/>
        </authorList>
    </citation>
    <scope>NUCLEOTIDE SEQUENCE [LARGE SCALE GENOMIC DNA]</scope>
    <source>
        <strain evidence="4 5">DSM 23958</strain>
    </source>
</reference>
<feature type="coiled-coil region" evidence="1">
    <location>
        <begin position="216"/>
        <end position="243"/>
    </location>
</feature>
<dbReference type="InterPro" id="IPR015449">
    <property type="entry name" value="K_chnl_Ca-activ_SK"/>
</dbReference>
<keyword evidence="2" id="KW-0812">Transmembrane</keyword>
<dbReference type="Gene3D" id="1.10.287.70">
    <property type="match status" value="1"/>
</dbReference>
<dbReference type="OrthoDB" id="9799090at2"/>
<feature type="transmembrane region" description="Helical" evidence="2">
    <location>
        <begin position="17"/>
        <end position="36"/>
    </location>
</feature>
<feature type="transmembrane region" description="Helical" evidence="2">
    <location>
        <begin position="186"/>
        <end position="211"/>
    </location>
</feature>
<proteinExistence type="predicted"/>
<dbReference type="InterPro" id="IPR013099">
    <property type="entry name" value="K_chnl_dom"/>
</dbReference>
<evidence type="ECO:0000259" key="3">
    <source>
        <dbReference type="Pfam" id="PF07885"/>
    </source>
</evidence>
<keyword evidence="2" id="KW-1133">Transmembrane helix</keyword>
<dbReference type="Proteomes" id="UP000554837">
    <property type="component" value="Unassembled WGS sequence"/>
</dbReference>
<feature type="transmembrane region" description="Helical" evidence="2">
    <location>
        <begin position="48"/>
        <end position="66"/>
    </location>
</feature>
<gene>
    <name evidence="4" type="ORF">HNQ51_000472</name>
</gene>
<feature type="domain" description="Potassium channel" evidence="3">
    <location>
        <begin position="140"/>
        <end position="209"/>
    </location>
</feature>
<name>A0A840S3S9_9BURK</name>
<protein>
    <submittedName>
        <fullName evidence="4">Voltage-gated potassium channel</fullName>
    </submittedName>
</protein>
<keyword evidence="4" id="KW-0813">Transport</keyword>
<dbReference type="RefSeq" id="WP_138857748.1">
    <property type="nucleotide sequence ID" value="NZ_CP040709.1"/>
</dbReference>
<organism evidence="4 5">
    <name type="scientific">Inhella inkyongensis</name>
    <dbReference type="NCBI Taxonomy" id="392593"/>
    <lineage>
        <taxon>Bacteria</taxon>
        <taxon>Pseudomonadati</taxon>
        <taxon>Pseudomonadota</taxon>
        <taxon>Betaproteobacteria</taxon>
        <taxon>Burkholderiales</taxon>
        <taxon>Sphaerotilaceae</taxon>
        <taxon>Inhella</taxon>
    </lineage>
</organism>
<evidence type="ECO:0000256" key="2">
    <source>
        <dbReference type="SAM" id="Phobius"/>
    </source>
</evidence>
<accession>A0A840S3S9</accession>
<sequence>MPALSDKHSALHTQARWHWLVLAALLATIPAFYIELLEASPHAVGRGVYLLAALALGLAQWQLARLHAQARLYLRRQWLDGLLVLGLLASAVAPASGEFGLPLLLRFAVAGLSLLRMTDILRPWITRGSLRHVLALSAAVLGVCGIGFWLLEPRAQTIGNGLWLAFTTAATVGYGDIVPTTLASKIFAVFVVLMGYAAISLVTASIAAVWVESTERKIEQDILRELHAEVRALREELRALKQDSTR</sequence>
<dbReference type="GO" id="GO:0016020">
    <property type="term" value="C:membrane"/>
    <property type="evidence" value="ECO:0007669"/>
    <property type="project" value="InterPro"/>
</dbReference>
<feature type="transmembrane region" description="Helical" evidence="2">
    <location>
        <begin position="133"/>
        <end position="151"/>
    </location>
</feature>
<keyword evidence="2" id="KW-0472">Membrane</keyword>